<feature type="domain" description="Tyrosine specific protein phosphatases" evidence="2">
    <location>
        <begin position="283"/>
        <end position="349"/>
    </location>
</feature>
<dbReference type="VEuPathDB" id="FungiDB:H257_00487"/>
<dbReference type="PROSITE" id="PS50056">
    <property type="entry name" value="TYR_PHOSPHATASE_2"/>
    <property type="match status" value="1"/>
</dbReference>
<dbReference type="InterPro" id="IPR029021">
    <property type="entry name" value="Prot-tyrosine_phosphatase-like"/>
</dbReference>
<dbReference type="PANTHER" id="PTHR19134:SF449">
    <property type="entry name" value="TYROSINE-PROTEIN PHOSPHATASE 1"/>
    <property type="match status" value="1"/>
</dbReference>
<name>W4HAT0_APHAT</name>
<accession>W4HAT0</accession>
<evidence type="ECO:0000259" key="1">
    <source>
        <dbReference type="PROSITE" id="PS50055"/>
    </source>
</evidence>
<dbReference type="STRING" id="112090.W4HAT0"/>
<dbReference type="SUPFAM" id="SSF52799">
    <property type="entry name" value="(Phosphotyrosine protein) phosphatases II"/>
    <property type="match status" value="1"/>
</dbReference>
<dbReference type="InterPro" id="IPR050348">
    <property type="entry name" value="Protein-Tyr_Phosphatase"/>
</dbReference>
<dbReference type="SMART" id="SM00194">
    <property type="entry name" value="PTPc"/>
    <property type="match status" value="1"/>
</dbReference>
<evidence type="ECO:0000259" key="2">
    <source>
        <dbReference type="PROSITE" id="PS50056"/>
    </source>
</evidence>
<dbReference type="PROSITE" id="PS50055">
    <property type="entry name" value="TYR_PHOSPHATASE_PTP"/>
    <property type="match status" value="1"/>
</dbReference>
<dbReference type="CDD" id="cd00047">
    <property type="entry name" value="PTPc"/>
    <property type="match status" value="1"/>
</dbReference>
<dbReference type="PROSITE" id="PS00383">
    <property type="entry name" value="TYR_PHOSPHATASE_1"/>
    <property type="match status" value="1"/>
</dbReference>
<dbReference type="OrthoDB" id="10253954at2759"/>
<sequence>MHPLRISKATTFAGQSAMRKAVLGGAGKAEVSLEEQMQVDMHAWWQPLHDLIGHPTLRYHPAIETFLRKCADTEADKDGYEYFDIRKSVEGAPWFEAALTVQTPATKKKNRYRDVVPFEKTRVRLRAPLSSCPAGDYINANYIWNEQYIACCAPPPSAIEDFWSMVWHDNVHVILMLTNFVEREMLKADMYWVAKGRAVDVGNFTVELQHEEESARGYTLRCMILRHPATNTSRRVYHVQLNTWPDHGVLQDFAVIKPMLCLVHGLNSLPDRTATEADGVAGGRPVVVHCSAGIGRSGTFIAIDIILRQLRAVSTTSDDQLHDALDVRGIVHRIRSERPGMVQTAVRVIDFDRVFDGMLVGAISNDIPVHPSRVGRSELGPLADVGVGST</sequence>
<dbReference type="InterPro" id="IPR003595">
    <property type="entry name" value="Tyr_Pase_cat"/>
</dbReference>
<dbReference type="InterPro" id="IPR000387">
    <property type="entry name" value="Tyr_Pase_dom"/>
</dbReference>
<protein>
    <submittedName>
        <fullName evidence="3">Uncharacterized protein</fullName>
    </submittedName>
</protein>
<reference evidence="3" key="1">
    <citation type="submission" date="2013-12" db="EMBL/GenBank/DDBJ databases">
        <title>The Genome Sequence of Aphanomyces astaci APO3.</title>
        <authorList>
            <consortium name="The Broad Institute Genomics Platform"/>
            <person name="Russ C."/>
            <person name="Tyler B."/>
            <person name="van West P."/>
            <person name="Dieguez-Uribeondo J."/>
            <person name="Young S.K."/>
            <person name="Zeng Q."/>
            <person name="Gargeya S."/>
            <person name="Fitzgerald M."/>
            <person name="Abouelleil A."/>
            <person name="Alvarado L."/>
            <person name="Chapman S.B."/>
            <person name="Gainer-Dewar J."/>
            <person name="Goldberg J."/>
            <person name="Griggs A."/>
            <person name="Gujja S."/>
            <person name="Hansen M."/>
            <person name="Howarth C."/>
            <person name="Imamovic A."/>
            <person name="Ireland A."/>
            <person name="Larimer J."/>
            <person name="McCowan C."/>
            <person name="Murphy C."/>
            <person name="Pearson M."/>
            <person name="Poon T.W."/>
            <person name="Priest M."/>
            <person name="Roberts A."/>
            <person name="Saif S."/>
            <person name="Shea T."/>
            <person name="Sykes S."/>
            <person name="Wortman J."/>
            <person name="Nusbaum C."/>
            <person name="Birren B."/>
        </authorList>
    </citation>
    <scope>NUCLEOTIDE SEQUENCE [LARGE SCALE GENOMIC DNA]</scope>
    <source>
        <strain evidence="3">APO3</strain>
    </source>
</reference>
<feature type="domain" description="Tyrosine-protein phosphatase" evidence="1">
    <location>
        <begin position="104"/>
        <end position="344"/>
    </location>
</feature>
<dbReference type="Gene3D" id="3.90.190.10">
    <property type="entry name" value="Protein tyrosine phosphatase superfamily"/>
    <property type="match status" value="1"/>
</dbReference>
<dbReference type="Pfam" id="PF00102">
    <property type="entry name" value="Y_phosphatase"/>
    <property type="match status" value="1"/>
</dbReference>
<dbReference type="EMBL" id="KI913114">
    <property type="protein sequence ID" value="ETV89110.1"/>
    <property type="molecule type" value="Genomic_DNA"/>
</dbReference>
<dbReference type="InterPro" id="IPR016130">
    <property type="entry name" value="Tyr_Pase_AS"/>
</dbReference>
<dbReference type="AlphaFoldDB" id="W4HAT0"/>
<organism evidence="3">
    <name type="scientific">Aphanomyces astaci</name>
    <name type="common">Crayfish plague agent</name>
    <dbReference type="NCBI Taxonomy" id="112090"/>
    <lineage>
        <taxon>Eukaryota</taxon>
        <taxon>Sar</taxon>
        <taxon>Stramenopiles</taxon>
        <taxon>Oomycota</taxon>
        <taxon>Saprolegniomycetes</taxon>
        <taxon>Saprolegniales</taxon>
        <taxon>Verrucalvaceae</taxon>
        <taxon>Aphanomyces</taxon>
    </lineage>
</organism>
<dbReference type="SMART" id="SM00404">
    <property type="entry name" value="PTPc_motif"/>
    <property type="match status" value="1"/>
</dbReference>
<dbReference type="PANTHER" id="PTHR19134">
    <property type="entry name" value="RECEPTOR-TYPE TYROSINE-PROTEIN PHOSPHATASE"/>
    <property type="match status" value="1"/>
</dbReference>
<evidence type="ECO:0000313" key="3">
    <source>
        <dbReference type="EMBL" id="ETV89110.1"/>
    </source>
</evidence>
<proteinExistence type="predicted"/>
<dbReference type="GeneID" id="20802483"/>
<dbReference type="GO" id="GO:0004725">
    <property type="term" value="F:protein tyrosine phosphatase activity"/>
    <property type="evidence" value="ECO:0007669"/>
    <property type="project" value="InterPro"/>
</dbReference>
<gene>
    <name evidence="3" type="ORF">H257_00487</name>
</gene>
<dbReference type="InterPro" id="IPR000242">
    <property type="entry name" value="PTP_cat"/>
</dbReference>
<dbReference type="RefSeq" id="XP_009821510.1">
    <property type="nucleotide sequence ID" value="XM_009823208.1"/>
</dbReference>
<dbReference type="PRINTS" id="PR00700">
    <property type="entry name" value="PRTYPHPHTASE"/>
</dbReference>